<dbReference type="Pfam" id="PF03101">
    <property type="entry name" value="FAR1"/>
    <property type="match status" value="2"/>
</dbReference>
<dbReference type="AlphaFoldDB" id="A0A8J4RK50"/>
<protein>
    <recommendedName>
        <fullName evidence="2">FAR1 domain-containing protein</fullName>
    </recommendedName>
</protein>
<evidence type="ECO:0000259" key="2">
    <source>
        <dbReference type="Pfam" id="PF03101"/>
    </source>
</evidence>
<accession>A0A8J4RK50</accession>
<keyword evidence="4" id="KW-1185">Reference proteome</keyword>
<proteinExistence type="predicted"/>
<dbReference type="Proteomes" id="UP000737018">
    <property type="component" value="Unassembled WGS sequence"/>
</dbReference>
<evidence type="ECO:0000256" key="1">
    <source>
        <dbReference type="SAM" id="Coils"/>
    </source>
</evidence>
<dbReference type="PANTHER" id="PTHR46328">
    <property type="entry name" value="FAR-RED IMPAIRED RESPONSIVE (FAR1) FAMILY PROTEIN-RELATED"/>
    <property type="match status" value="1"/>
</dbReference>
<evidence type="ECO:0000313" key="3">
    <source>
        <dbReference type="EMBL" id="KAF3965942.1"/>
    </source>
</evidence>
<feature type="coiled-coil region" evidence="1">
    <location>
        <begin position="542"/>
        <end position="594"/>
    </location>
</feature>
<evidence type="ECO:0000313" key="4">
    <source>
        <dbReference type="Proteomes" id="UP000737018"/>
    </source>
</evidence>
<organism evidence="3 4">
    <name type="scientific">Castanea mollissima</name>
    <name type="common">Chinese chestnut</name>
    <dbReference type="NCBI Taxonomy" id="60419"/>
    <lineage>
        <taxon>Eukaryota</taxon>
        <taxon>Viridiplantae</taxon>
        <taxon>Streptophyta</taxon>
        <taxon>Embryophyta</taxon>
        <taxon>Tracheophyta</taxon>
        <taxon>Spermatophyta</taxon>
        <taxon>Magnoliopsida</taxon>
        <taxon>eudicotyledons</taxon>
        <taxon>Gunneridae</taxon>
        <taxon>Pentapetalae</taxon>
        <taxon>rosids</taxon>
        <taxon>fabids</taxon>
        <taxon>Fagales</taxon>
        <taxon>Fagaceae</taxon>
        <taxon>Castanea</taxon>
    </lineage>
</organism>
<comment type="caution">
    <text evidence="3">The sequence shown here is derived from an EMBL/GenBank/DDBJ whole genome shotgun (WGS) entry which is preliminary data.</text>
</comment>
<sequence length="602" mass="69517">MEVDDGNGRLETSAAGEQCTCDVDTNQEPYVGMDFESEEAARAFYNMYAKREGFLTRVLSSRKSERDRSIISRGLGCRGGSVNRKKDGQREVCTAMILLKREKSGRWVVRKCVRDHNHALVVQLQKSRRIIDEKDRKIQELTTELRVKKRLSAAYREQLLKLMKDVEDHNEHLRTKVELVFDNLREFEAKRKEEFGRGGGEAKVTPMDTEPLAEDKNVIADSSIGGDSGIYEVDANQEPYEGMLFESEEAAKAFYDEYAKRQGFLTRIVSSRKSERDGSIISRRLACNKEGFNVNSQRRGQVRIRKRESKREGCMAMFLVKREKPGRWVVTKFVRDHNHPLVISSEKGRPTPDEKDRRIRELSSELHRANQHLAACREQLRSHLFIINHTYVVFRGCASTLRTVQIVIAEGPKYVNPFSVMLPLALCFNLELNTEKHQTQWLIMASPSGHGYKSNRNYRQWLTETFDGHETADDELSDNLDGTDNIIQPSLQAFSLTSEPLEPFIGMEFESAEDAREFYEIKIPPRRSHRLAFSEDEKDLKIRELTTELHREKKKSAAYQQQLQLVLKYVEEYTQRLSLKVEVVENNMTELESEEQDSAQSD</sequence>
<feature type="domain" description="FAR1" evidence="2">
    <location>
        <begin position="254"/>
        <end position="342"/>
    </location>
</feature>
<reference evidence="3" key="1">
    <citation type="submission" date="2020-03" db="EMBL/GenBank/DDBJ databases">
        <title>Castanea mollissima Vanexum genome sequencing.</title>
        <authorList>
            <person name="Staton M."/>
        </authorList>
    </citation>
    <scope>NUCLEOTIDE SEQUENCE</scope>
    <source>
        <tissue evidence="3">Leaf</tissue>
    </source>
</reference>
<dbReference type="OrthoDB" id="1886686at2759"/>
<dbReference type="EMBL" id="JRKL02001117">
    <property type="protein sequence ID" value="KAF3965942.1"/>
    <property type="molecule type" value="Genomic_DNA"/>
</dbReference>
<feature type="domain" description="FAR1" evidence="2">
    <location>
        <begin position="44"/>
        <end position="121"/>
    </location>
</feature>
<keyword evidence="1" id="KW-0175">Coiled coil</keyword>
<name>A0A8J4RK50_9ROSI</name>
<gene>
    <name evidence="3" type="ORF">CMV_009914</name>
</gene>
<dbReference type="PANTHER" id="PTHR46328:SF39">
    <property type="entry name" value="PROTEIN FAR1-RELATED SEQUENCE 5-LIKE"/>
    <property type="match status" value="1"/>
</dbReference>
<feature type="coiled-coil region" evidence="1">
    <location>
        <begin position="124"/>
        <end position="176"/>
    </location>
</feature>
<dbReference type="InterPro" id="IPR004330">
    <property type="entry name" value="FAR1_DNA_bnd_dom"/>
</dbReference>